<dbReference type="Proteomes" id="UP000050761">
    <property type="component" value="Unassembled WGS sequence"/>
</dbReference>
<evidence type="ECO:0000313" key="2">
    <source>
        <dbReference type="Proteomes" id="UP000050761"/>
    </source>
</evidence>
<protein>
    <submittedName>
        <fullName evidence="1 3">Uncharacterized protein</fullName>
    </submittedName>
</protein>
<reference evidence="1 2" key="1">
    <citation type="submission" date="2018-11" db="EMBL/GenBank/DDBJ databases">
        <authorList>
            <consortium name="Pathogen Informatics"/>
        </authorList>
    </citation>
    <scope>NUCLEOTIDE SEQUENCE [LARGE SCALE GENOMIC DNA]</scope>
</reference>
<accession>A0A183FJ16</accession>
<reference evidence="3" key="2">
    <citation type="submission" date="2019-09" db="UniProtKB">
        <authorList>
            <consortium name="WormBaseParasite"/>
        </authorList>
    </citation>
    <scope>IDENTIFICATION</scope>
</reference>
<dbReference type="EMBL" id="UZAH01025775">
    <property type="protein sequence ID" value="VDO70334.1"/>
    <property type="molecule type" value="Genomic_DNA"/>
</dbReference>
<keyword evidence="2" id="KW-1185">Reference proteome</keyword>
<gene>
    <name evidence="1" type="ORF">HPBE_LOCUS6951</name>
</gene>
<accession>A0A3P7YG31</accession>
<proteinExistence type="predicted"/>
<evidence type="ECO:0000313" key="1">
    <source>
        <dbReference type="EMBL" id="VDO70334.1"/>
    </source>
</evidence>
<name>A0A183FJ16_HELPZ</name>
<sequence>MSSKSAVQRKKGEKPVQAGPCLRNATNALCRTQVRNFNAEFVRPNATSSSVRAAAKTAGNPLVMSLSRTPTDVPAVADAPVKFLSRIIGPCSGSSRDQIAASQLPS</sequence>
<organism evidence="2 3">
    <name type="scientific">Heligmosomoides polygyrus</name>
    <name type="common">Parasitic roundworm</name>
    <dbReference type="NCBI Taxonomy" id="6339"/>
    <lineage>
        <taxon>Eukaryota</taxon>
        <taxon>Metazoa</taxon>
        <taxon>Ecdysozoa</taxon>
        <taxon>Nematoda</taxon>
        <taxon>Chromadorea</taxon>
        <taxon>Rhabditida</taxon>
        <taxon>Rhabditina</taxon>
        <taxon>Rhabditomorpha</taxon>
        <taxon>Strongyloidea</taxon>
        <taxon>Heligmosomidae</taxon>
        <taxon>Heligmosomoides</taxon>
    </lineage>
</organism>
<dbReference type="AlphaFoldDB" id="A0A183FJ16"/>
<dbReference type="WBParaSite" id="HPBE_0000695001-mRNA-1">
    <property type="protein sequence ID" value="HPBE_0000695001-mRNA-1"/>
    <property type="gene ID" value="HPBE_0000695001"/>
</dbReference>
<evidence type="ECO:0000313" key="3">
    <source>
        <dbReference type="WBParaSite" id="HPBE_0000695001-mRNA-1"/>
    </source>
</evidence>